<keyword evidence="1 4" id="KW-0808">Transferase</keyword>
<evidence type="ECO:0000313" key="4">
    <source>
        <dbReference type="EMBL" id="AZN40995.1"/>
    </source>
</evidence>
<dbReference type="GO" id="GO:0016747">
    <property type="term" value="F:acyltransferase activity, transferring groups other than amino-acyl groups"/>
    <property type="evidence" value="ECO:0007669"/>
    <property type="project" value="InterPro"/>
</dbReference>
<gene>
    <name evidence="4" type="ORF">EJC50_15975</name>
</gene>
<dbReference type="OrthoDB" id="9797826at2"/>
<feature type="domain" description="N-acetyltransferase" evidence="3">
    <location>
        <begin position="2"/>
        <end position="145"/>
    </location>
</feature>
<protein>
    <submittedName>
        <fullName evidence="4">GNAT family N-acetyltransferase</fullName>
    </submittedName>
</protein>
<dbReference type="RefSeq" id="WP_126016620.1">
    <property type="nucleotide sequence ID" value="NZ_CP034437.1"/>
</dbReference>
<dbReference type="CDD" id="cd04301">
    <property type="entry name" value="NAT_SF"/>
    <property type="match status" value="1"/>
</dbReference>
<dbReference type="SUPFAM" id="SSF55729">
    <property type="entry name" value="Acyl-CoA N-acyltransferases (Nat)"/>
    <property type="match status" value="1"/>
</dbReference>
<dbReference type="EMBL" id="CP034437">
    <property type="protein sequence ID" value="AZN40995.1"/>
    <property type="molecule type" value="Genomic_DNA"/>
</dbReference>
<dbReference type="PROSITE" id="PS51186">
    <property type="entry name" value="GNAT"/>
    <property type="match status" value="1"/>
</dbReference>
<evidence type="ECO:0000256" key="1">
    <source>
        <dbReference type="ARBA" id="ARBA00022679"/>
    </source>
</evidence>
<dbReference type="Gene3D" id="3.40.630.30">
    <property type="match status" value="1"/>
</dbReference>
<dbReference type="PANTHER" id="PTHR43877">
    <property type="entry name" value="AMINOALKYLPHOSPHONATE N-ACETYLTRANSFERASE-RELATED-RELATED"/>
    <property type="match status" value="1"/>
</dbReference>
<keyword evidence="2" id="KW-0012">Acyltransferase</keyword>
<accession>A0A3S9A5K1</accession>
<evidence type="ECO:0000313" key="5">
    <source>
        <dbReference type="Proteomes" id="UP000272528"/>
    </source>
</evidence>
<name>A0A3S9A5K1_9BACL</name>
<evidence type="ECO:0000259" key="3">
    <source>
        <dbReference type="PROSITE" id="PS51186"/>
    </source>
</evidence>
<dbReference type="KEGG" id="palb:EJC50_15975"/>
<dbReference type="Pfam" id="PF00583">
    <property type="entry name" value="Acetyltransf_1"/>
    <property type="match status" value="1"/>
</dbReference>
<evidence type="ECO:0000256" key="2">
    <source>
        <dbReference type="ARBA" id="ARBA00023315"/>
    </source>
</evidence>
<keyword evidence="5" id="KW-1185">Reference proteome</keyword>
<dbReference type="PANTHER" id="PTHR43877:SF2">
    <property type="entry name" value="AMINOALKYLPHOSPHONATE N-ACETYLTRANSFERASE-RELATED"/>
    <property type="match status" value="1"/>
</dbReference>
<dbReference type="InterPro" id="IPR000182">
    <property type="entry name" value="GNAT_dom"/>
</dbReference>
<organism evidence="4 5">
    <name type="scientific">Paenibacillus albus</name>
    <dbReference type="NCBI Taxonomy" id="2495582"/>
    <lineage>
        <taxon>Bacteria</taxon>
        <taxon>Bacillati</taxon>
        <taxon>Bacillota</taxon>
        <taxon>Bacilli</taxon>
        <taxon>Bacillales</taxon>
        <taxon>Paenibacillaceae</taxon>
        <taxon>Paenibacillus</taxon>
    </lineage>
</organism>
<dbReference type="InterPro" id="IPR016181">
    <property type="entry name" value="Acyl_CoA_acyltransferase"/>
</dbReference>
<dbReference type="AlphaFoldDB" id="A0A3S9A5K1"/>
<reference evidence="5" key="1">
    <citation type="submission" date="2018-12" db="EMBL/GenBank/DDBJ databases">
        <title>Genome sequence of Peanibacillus sp.</title>
        <authorList>
            <person name="Subramani G."/>
            <person name="Srinivasan S."/>
            <person name="Kim M.K."/>
        </authorList>
    </citation>
    <scope>NUCLEOTIDE SEQUENCE [LARGE SCALE GENOMIC DNA]</scope>
    <source>
        <strain evidence="5">18JY67-1</strain>
    </source>
</reference>
<dbReference type="Proteomes" id="UP000272528">
    <property type="component" value="Chromosome"/>
</dbReference>
<proteinExistence type="predicted"/>
<sequence>MVEVRAYRETDLEGLAALMVELGSPTSVLDMQLRMERISATPNYYTFVAVLEETIVGMIGLRMQHSYVSNDLKTQVSSLAVKSGMQGKGIGKALLAHAEEWAKQQGSYFVYINSGIKEERTDAHAFYKKRGYAVTGYRFAKKLNN</sequence>
<dbReference type="InterPro" id="IPR050832">
    <property type="entry name" value="Bact_Acetyltransf"/>
</dbReference>